<dbReference type="PANTHER" id="PTHR23514:SF13">
    <property type="entry name" value="INNER MEMBRANE PROTEIN YBJJ"/>
    <property type="match status" value="1"/>
</dbReference>
<feature type="transmembrane region" description="Helical" evidence="5">
    <location>
        <begin position="68"/>
        <end position="86"/>
    </location>
</feature>
<evidence type="ECO:0000313" key="8">
    <source>
        <dbReference type="Proteomes" id="UP000631694"/>
    </source>
</evidence>
<dbReference type="Pfam" id="PF07690">
    <property type="entry name" value="MFS_1"/>
    <property type="match status" value="1"/>
</dbReference>
<dbReference type="GO" id="GO:0022857">
    <property type="term" value="F:transmembrane transporter activity"/>
    <property type="evidence" value="ECO:0007669"/>
    <property type="project" value="InterPro"/>
</dbReference>
<evidence type="ECO:0000313" key="7">
    <source>
        <dbReference type="EMBL" id="MBH0236559.1"/>
    </source>
</evidence>
<evidence type="ECO:0000259" key="6">
    <source>
        <dbReference type="PROSITE" id="PS50850"/>
    </source>
</evidence>
<evidence type="ECO:0000256" key="5">
    <source>
        <dbReference type="SAM" id="Phobius"/>
    </source>
</evidence>
<feature type="transmembrane region" description="Helical" evidence="5">
    <location>
        <begin position="155"/>
        <end position="173"/>
    </location>
</feature>
<comment type="subcellular location">
    <subcellularLocation>
        <location evidence="1">Membrane</location>
        <topology evidence="1">Multi-pass membrane protein</topology>
    </subcellularLocation>
</comment>
<dbReference type="RefSeq" id="WP_197309662.1">
    <property type="nucleotide sequence ID" value="NZ_JADZLT010000039.1"/>
</dbReference>
<evidence type="ECO:0000256" key="4">
    <source>
        <dbReference type="ARBA" id="ARBA00023136"/>
    </source>
</evidence>
<feature type="transmembrane region" description="Helical" evidence="5">
    <location>
        <begin position="267"/>
        <end position="283"/>
    </location>
</feature>
<dbReference type="SUPFAM" id="SSF103473">
    <property type="entry name" value="MFS general substrate transporter"/>
    <property type="match status" value="1"/>
</dbReference>
<feature type="transmembrane region" description="Helical" evidence="5">
    <location>
        <begin position="289"/>
        <end position="309"/>
    </location>
</feature>
<proteinExistence type="predicted"/>
<keyword evidence="4 5" id="KW-0472">Membrane</keyword>
<evidence type="ECO:0000256" key="1">
    <source>
        <dbReference type="ARBA" id="ARBA00004141"/>
    </source>
</evidence>
<feature type="transmembrane region" description="Helical" evidence="5">
    <location>
        <begin position="321"/>
        <end position="343"/>
    </location>
</feature>
<evidence type="ECO:0000256" key="2">
    <source>
        <dbReference type="ARBA" id="ARBA00022692"/>
    </source>
</evidence>
<dbReference type="GO" id="GO:0016020">
    <property type="term" value="C:membrane"/>
    <property type="evidence" value="ECO:0007669"/>
    <property type="project" value="UniProtKB-SubCell"/>
</dbReference>
<organism evidence="7 8">
    <name type="scientific">Methylobrevis albus</name>
    <dbReference type="NCBI Taxonomy" id="2793297"/>
    <lineage>
        <taxon>Bacteria</taxon>
        <taxon>Pseudomonadati</taxon>
        <taxon>Pseudomonadota</taxon>
        <taxon>Alphaproteobacteria</taxon>
        <taxon>Hyphomicrobiales</taxon>
        <taxon>Pleomorphomonadaceae</taxon>
        <taxon>Methylobrevis</taxon>
    </lineage>
</organism>
<dbReference type="PROSITE" id="PS50850">
    <property type="entry name" value="MFS"/>
    <property type="match status" value="1"/>
</dbReference>
<protein>
    <submittedName>
        <fullName evidence="7">MFS transporter</fullName>
    </submittedName>
</protein>
<feature type="domain" description="Major facilitator superfamily (MFS) profile" evidence="6">
    <location>
        <begin position="3"/>
        <end position="378"/>
    </location>
</feature>
<dbReference type="CDD" id="cd17393">
    <property type="entry name" value="MFS_MosC_like"/>
    <property type="match status" value="1"/>
</dbReference>
<sequence length="382" mass="38764">MPLVFQAGLPFLVNAFLLSSVLTRVPDIQAVLGVDKATLGLALFAAPFATMLTLTVVGRLVERVGERAATSWAGVAMAIALVPVGFASHWLAFAAALLALGAANAVMEVGMNLASARAEQHYRQNILSRSHGFWSFGMVGGALISGVLAELGISVTAHLIGAAAAGILFSLALRPVFPKLPPQPAREGSGSAAFSLPSVVILGVCVMAAGVTMAEGAVYDWSTLFLRQVLDASPFYASLGYAIFALVQATGRMFGDAVRARIDGVRIVQFAAVAAIAGLVGLATAPNIVVAWVALGVIGLGVSLVYPVASAAAASRGGPGAAANLAGLTLVTMMALLTGPPVIGLISEAFGLPAAFLALVPLSVLSFLFAGHARIVARPAGT</sequence>
<feature type="transmembrane region" description="Helical" evidence="5">
    <location>
        <begin position="132"/>
        <end position="149"/>
    </location>
</feature>
<feature type="transmembrane region" description="Helical" evidence="5">
    <location>
        <begin position="234"/>
        <end position="255"/>
    </location>
</feature>
<gene>
    <name evidence="7" type="ORF">I5731_01870</name>
</gene>
<keyword evidence="3 5" id="KW-1133">Transmembrane helix</keyword>
<keyword evidence="8" id="KW-1185">Reference proteome</keyword>
<reference evidence="7" key="1">
    <citation type="submission" date="2020-12" db="EMBL/GenBank/DDBJ databases">
        <title>Methylobrevis albus sp. nov., isolated from fresh water lack sediment.</title>
        <authorList>
            <person name="Zou Q."/>
        </authorList>
    </citation>
    <scope>NUCLEOTIDE SEQUENCE</scope>
    <source>
        <strain evidence="7">L22</strain>
    </source>
</reference>
<name>A0A931MXZ7_9HYPH</name>
<dbReference type="InterPro" id="IPR036259">
    <property type="entry name" value="MFS_trans_sf"/>
</dbReference>
<dbReference type="InterPro" id="IPR051788">
    <property type="entry name" value="MFS_Transporter"/>
</dbReference>
<accession>A0A931MXZ7</accession>
<keyword evidence="2 5" id="KW-0812">Transmembrane</keyword>
<feature type="transmembrane region" description="Helical" evidence="5">
    <location>
        <begin position="39"/>
        <end position="61"/>
    </location>
</feature>
<dbReference type="InterPro" id="IPR020846">
    <property type="entry name" value="MFS_dom"/>
</dbReference>
<feature type="transmembrane region" description="Helical" evidence="5">
    <location>
        <begin position="194"/>
        <end position="214"/>
    </location>
</feature>
<evidence type="ECO:0000256" key="3">
    <source>
        <dbReference type="ARBA" id="ARBA00022989"/>
    </source>
</evidence>
<comment type="caution">
    <text evidence="7">The sequence shown here is derived from an EMBL/GenBank/DDBJ whole genome shotgun (WGS) entry which is preliminary data.</text>
</comment>
<dbReference type="PANTHER" id="PTHR23514">
    <property type="entry name" value="BYPASS OF STOP CODON PROTEIN 6"/>
    <property type="match status" value="1"/>
</dbReference>
<dbReference type="AlphaFoldDB" id="A0A931MXZ7"/>
<dbReference type="Gene3D" id="1.20.1250.20">
    <property type="entry name" value="MFS general substrate transporter like domains"/>
    <property type="match status" value="2"/>
</dbReference>
<feature type="transmembrane region" description="Helical" evidence="5">
    <location>
        <begin position="349"/>
        <end position="370"/>
    </location>
</feature>
<feature type="transmembrane region" description="Helical" evidence="5">
    <location>
        <begin position="92"/>
        <end position="111"/>
    </location>
</feature>
<dbReference type="InterPro" id="IPR011701">
    <property type="entry name" value="MFS"/>
</dbReference>
<dbReference type="Proteomes" id="UP000631694">
    <property type="component" value="Unassembled WGS sequence"/>
</dbReference>
<dbReference type="EMBL" id="JADZLT010000039">
    <property type="protein sequence ID" value="MBH0236559.1"/>
    <property type="molecule type" value="Genomic_DNA"/>
</dbReference>